<dbReference type="EMBL" id="LGRX02011509">
    <property type="protein sequence ID" value="KAK3268872.1"/>
    <property type="molecule type" value="Genomic_DNA"/>
</dbReference>
<name>A0AAE0G017_9CHLO</name>
<evidence type="ECO:0008006" key="3">
    <source>
        <dbReference type="Google" id="ProtNLM"/>
    </source>
</evidence>
<keyword evidence="2" id="KW-1185">Reference proteome</keyword>
<dbReference type="InterPro" id="IPR036249">
    <property type="entry name" value="Thioredoxin-like_sf"/>
</dbReference>
<comment type="caution">
    <text evidence="1">The sequence shown here is derived from an EMBL/GenBank/DDBJ whole genome shotgun (WGS) entry which is preliminary data.</text>
</comment>
<dbReference type="AlphaFoldDB" id="A0AAE0G017"/>
<reference evidence="1 2" key="1">
    <citation type="journal article" date="2015" name="Genome Biol. Evol.">
        <title>Comparative Genomics of a Bacterivorous Green Alga Reveals Evolutionary Causalities and Consequences of Phago-Mixotrophic Mode of Nutrition.</title>
        <authorList>
            <person name="Burns J.A."/>
            <person name="Paasch A."/>
            <person name="Narechania A."/>
            <person name="Kim E."/>
        </authorList>
    </citation>
    <scope>NUCLEOTIDE SEQUENCE [LARGE SCALE GENOMIC DNA]</scope>
    <source>
        <strain evidence="1 2">PLY_AMNH</strain>
    </source>
</reference>
<dbReference type="SUPFAM" id="SSF52833">
    <property type="entry name" value="Thioredoxin-like"/>
    <property type="match status" value="1"/>
</dbReference>
<dbReference type="CDD" id="cd02947">
    <property type="entry name" value="TRX_family"/>
    <property type="match status" value="1"/>
</dbReference>
<organism evidence="1 2">
    <name type="scientific">Cymbomonas tetramitiformis</name>
    <dbReference type="NCBI Taxonomy" id="36881"/>
    <lineage>
        <taxon>Eukaryota</taxon>
        <taxon>Viridiplantae</taxon>
        <taxon>Chlorophyta</taxon>
        <taxon>Pyramimonadophyceae</taxon>
        <taxon>Pyramimonadales</taxon>
        <taxon>Pyramimonadaceae</taxon>
        <taxon>Cymbomonas</taxon>
    </lineage>
</organism>
<dbReference type="Proteomes" id="UP001190700">
    <property type="component" value="Unassembled WGS sequence"/>
</dbReference>
<gene>
    <name evidence="1" type="ORF">CYMTET_22648</name>
</gene>
<evidence type="ECO:0000313" key="1">
    <source>
        <dbReference type="EMBL" id="KAK3268872.1"/>
    </source>
</evidence>
<sequence length="277" mass="30494">MLYELRMYVCLLAGGSSSFSGSCILREVDLIPRAGSGAVTTYTATAYELCRRCVAVECGSSTHMFWKHHGHIAGLHCDCGAGLLAHSILGGERESQNRLFCYKDSVDFRCKTSNPLVTLSDSPATLLHHLTGYAALQALVNSSAATDKLILVQFGEPWCPFCRLASYCLSRSFEDVRIQEVVGDRLLCCSVDLMSSGAEIARELQVPEDLPIPYFAVFKDARQITLRGQATLHKTRDRVCEVRHGLIVGSGIVVRNLDLLIERLLECVAEGKYTIML</sequence>
<evidence type="ECO:0000313" key="2">
    <source>
        <dbReference type="Proteomes" id="UP001190700"/>
    </source>
</evidence>
<protein>
    <recommendedName>
        <fullName evidence="3">Thioredoxin domain-containing protein</fullName>
    </recommendedName>
</protein>
<dbReference type="Gene3D" id="3.40.30.10">
    <property type="entry name" value="Glutaredoxin"/>
    <property type="match status" value="1"/>
</dbReference>
<dbReference type="PROSITE" id="PS51257">
    <property type="entry name" value="PROKAR_LIPOPROTEIN"/>
    <property type="match status" value="1"/>
</dbReference>
<proteinExistence type="predicted"/>
<accession>A0AAE0G017</accession>